<feature type="region of interest" description="Disordered" evidence="1">
    <location>
        <begin position="189"/>
        <end position="241"/>
    </location>
</feature>
<dbReference type="PANTHER" id="PTHR34680:SF3">
    <property type="entry name" value="EXPRESSED PROTEIN"/>
    <property type="match status" value="1"/>
</dbReference>
<dbReference type="Proteomes" id="UP000027120">
    <property type="component" value="Unassembled WGS sequence"/>
</dbReference>
<dbReference type="AlphaFoldDB" id="A0A067EV25"/>
<proteinExistence type="predicted"/>
<feature type="region of interest" description="Disordered" evidence="1">
    <location>
        <begin position="125"/>
        <end position="149"/>
    </location>
</feature>
<feature type="region of interest" description="Disordered" evidence="1">
    <location>
        <begin position="53"/>
        <end position="76"/>
    </location>
</feature>
<dbReference type="EMBL" id="KK784992">
    <property type="protein sequence ID" value="KDO54756.1"/>
    <property type="molecule type" value="Genomic_DNA"/>
</dbReference>
<evidence type="ECO:0000313" key="3">
    <source>
        <dbReference type="Proteomes" id="UP000027120"/>
    </source>
</evidence>
<organism evidence="2 3">
    <name type="scientific">Citrus sinensis</name>
    <name type="common">Sweet orange</name>
    <name type="synonym">Citrus aurantium var. sinensis</name>
    <dbReference type="NCBI Taxonomy" id="2711"/>
    <lineage>
        <taxon>Eukaryota</taxon>
        <taxon>Viridiplantae</taxon>
        <taxon>Streptophyta</taxon>
        <taxon>Embryophyta</taxon>
        <taxon>Tracheophyta</taxon>
        <taxon>Spermatophyta</taxon>
        <taxon>Magnoliopsida</taxon>
        <taxon>eudicotyledons</taxon>
        <taxon>Gunneridae</taxon>
        <taxon>Pentapetalae</taxon>
        <taxon>rosids</taxon>
        <taxon>malvids</taxon>
        <taxon>Sapindales</taxon>
        <taxon>Rutaceae</taxon>
        <taxon>Aurantioideae</taxon>
        <taxon>Citrus</taxon>
    </lineage>
</organism>
<evidence type="ECO:0000256" key="1">
    <source>
        <dbReference type="SAM" id="MobiDB-lite"/>
    </source>
</evidence>
<sequence length="241" mass="26902">MRIRKNVRLSSFMPAELIKPYDCQLNQSPWDVIDFSDETESNFRQFERENNFTEEDGGLGNFNGAPTGSGATSLKERAGKEKVVVHVEMDIENEFGLKELGEKITSRGRISNGDGDGDLIIEKMAATKLTPPARRSRSSRATKGSTSNSNQEEFYYYSGFGPSWRKKRSGANNTINVNIVNSDNVVVIDDGEDDQNNQKNSDTGKAEHDHKVDGNVDDDETENGSRKRKKSVRARSLLSLM</sequence>
<keyword evidence="3" id="KW-1185">Reference proteome</keyword>
<dbReference type="PANTHER" id="PTHR34680">
    <property type="entry name" value="EXPRESSED PROTEIN"/>
    <property type="match status" value="1"/>
</dbReference>
<evidence type="ECO:0000313" key="2">
    <source>
        <dbReference type="EMBL" id="KDO54756.1"/>
    </source>
</evidence>
<accession>A0A067EV25</accession>
<gene>
    <name evidence="2" type="ORF">CISIN_1g038583mg</name>
</gene>
<dbReference type="PaxDb" id="2711-XP_006470576.1"/>
<feature type="compositionally biased region" description="Basic and acidic residues" evidence="1">
    <location>
        <begin position="202"/>
        <end position="214"/>
    </location>
</feature>
<name>A0A067EV25_CITSI</name>
<protein>
    <submittedName>
        <fullName evidence="2">Uncharacterized protein</fullName>
    </submittedName>
</protein>
<reference evidence="2 3" key="1">
    <citation type="submission" date="2014-04" db="EMBL/GenBank/DDBJ databases">
        <authorList>
            <consortium name="International Citrus Genome Consortium"/>
            <person name="Gmitter F."/>
            <person name="Chen C."/>
            <person name="Farmerie W."/>
            <person name="Harkins T."/>
            <person name="Desany B."/>
            <person name="Mohiuddin M."/>
            <person name="Kodira C."/>
            <person name="Borodovsky M."/>
            <person name="Lomsadze A."/>
            <person name="Burns P."/>
            <person name="Jenkins J."/>
            <person name="Prochnik S."/>
            <person name="Shu S."/>
            <person name="Chapman J."/>
            <person name="Pitluck S."/>
            <person name="Schmutz J."/>
            <person name="Rokhsar D."/>
        </authorList>
    </citation>
    <scope>NUCLEOTIDE SEQUENCE</scope>
</reference>